<sequence length="621" mass="70314">MQKVMSKGSKHTNKILSMGMQSIIMLVFSTLSIIVTMITGVLLYERFSSLSKEKEIDTTQEMAQQTRESLEDYLIQMRQISDAVYYDVVKENDLSLQTERIHSGMNLLYQSNKNNLSNIAIYNHSGSLMAAEPVALQKEDPDVTSQDWYQEALAQVENIHFSTPHIQNLFDNGTMRYDEVISLSRAVELSTGGESQLGVLLVDMDYYQISHIMDQLNTQNNEKYFYLCDSQGKIIYHPKQTQIARGITAENNQAVADYQEGSYDESFRGEKRKVIANDISYTGWKLVGVIPATTFKQDRLQAGLFMSLYLVMMAMVLVVVNRLISLRISRPLKKLNDSVTEYESGKTPNIYSGGSSEIRHLGESIQQSYEQNEQLMQEVIVEHNERRKSELDVLQSQINPHFLYNTLDSITWMIEGERNEKAVFMITQLAKLFRVSLSKGRTIISIADELQHAKSYMNIQKERYQESISVEFEIDPQIEKYATVKLILQPILENSLNYAVRDVDDEEYIRVVGKFSDGDIVLSVTDNGIGMSAEQVSSLLSDSTKVAKKGSGVGLVNVNKRIQLHFGTEYGLTIKSKPDEGTTVVMRFPAIPYSEETRKRLEQGLHSQGIAGQDSGGTDEK</sequence>
<comment type="caution">
    <text evidence="16">The sequence shown here is derived from an EMBL/GenBank/DDBJ whole genome shotgun (WGS) entry which is preliminary data.</text>
</comment>
<evidence type="ECO:0000256" key="12">
    <source>
        <dbReference type="SAM" id="MobiDB-lite"/>
    </source>
</evidence>
<dbReference type="InterPro" id="IPR050640">
    <property type="entry name" value="Bact_2-comp_sensor_kinase"/>
</dbReference>
<dbReference type="EMBL" id="JBHTOF010000032">
    <property type="protein sequence ID" value="MFD1465397.1"/>
    <property type="molecule type" value="Genomic_DNA"/>
</dbReference>
<dbReference type="Pfam" id="PF06580">
    <property type="entry name" value="His_kinase"/>
    <property type="match status" value="1"/>
</dbReference>
<dbReference type="Pfam" id="PF02518">
    <property type="entry name" value="HATPase_c"/>
    <property type="match status" value="1"/>
</dbReference>
<comment type="catalytic activity">
    <reaction evidence="1">
        <text>ATP + protein L-histidine = ADP + protein N-phospho-L-histidine.</text>
        <dbReference type="EC" id="2.7.13.3"/>
    </reaction>
</comment>
<accession>A0ABW4DL53</accession>
<evidence type="ECO:0000256" key="10">
    <source>
        <dbReference type="ARBA" id="ARBA00023012"/>
    </source>
</evidence>
<dbReference type="GO" id="GO:0004673">
    <property type="term" value="F:protein histidine kinase activity"/>
    <property type="evidence" value="ECO:0007669"/>
    <property type="project" value="UniProtKB-EC"/>
</dbReference>
<dbReference type="Gene3D" id="3.30.565.10">
    <property type="entry name" value="Histidine kinase-like ATPase, C-terminal domain"/>
    <property type="match status" value="1"/>
</dbReference>
<evidence type="ECO:0000313" key="17">
    <source>
        <dbReference type="Proteomes" id="UP001597244"/>
    </source>
</evidence>
<evidence type="ECO:0000256" key="2">
    <source>
        <dbReference type="ARBA" id="ARBA00004651"/>
    </source>
</evidence>
<keyword evidence="10" id="KW-0902">Two-component regulatory system</keyword>
<dbReference type="InterPro" id="IPR005467">
    <property type="entry name" value="His_kinase_dom"/>
</dbReference>
<reference evidence="17" key="1">
    <citation type="journal article" date="2019" name="Int. J. Syst. Evol. Microbiol.">
        <title>The Global Catalogue of Microorganisms (GCM) 10K type strain sequencing project: providing services to taxonomists for standard genome sequencing and annotation.</title>
        <authorList>
            <consortium name="The Broad Institute Genomics Platform"/>
            <consortium name="The Broad Institute Genome Sequencing Center for Infectious Disease"/>
            <person name="Wu L."/>
            <person name="Ma J."/>
        </authorList>
    </citation>
    <scope>NUCLEOTIDE SEQUENCE [LARGE SCALE GENOMIC DNA]</scope>
    <source>
        <strain evidence="17">CCM 8951</strain>
    </source>
</reference>
<feature type="transmembrane region" description="Helical" evidence="13">
    <location>
        <begin position="304"/>
        <end position="324"/>
    </location>
</feature>
<keyword evidence="8 16" id="KW-0418">Kinase</keyword>
<dbReference type="SMART" id="SM00387">
    <property type="entry name" value="HATPase_c"/>
    <property type="match status" value="1"/>
</dbReference>
<evidence type="ECO:0000256" key="6">
    <source>
        <dbReference type="ARBA" id="ARBA00022679"/>
    </source>
</evidence>
<evidence type="ECO:0000256" key="11">
    <source>
        <dbReference type="ARBA" id="ARBA00023136"/>
    </source>
</evidence>
<keyword evidence="7 13" id="KW-0812">Transmembrane</keyword>
<evidence type="ECO:0000256" key="5">
    <source>
        <dbReference type="ARBA" id="ARBA00022553"/>
    </source>
</evidence>
<dbReference type="InterPro" id="IPR004358">
    <property type="entry name" value="Sig_transdc_His_kin-like_C"/>
</dbReference>
<organism evidence="16 17">
    <name type="scientific">Lapidilactobacillus mulanensis</name>
    <dbReference type="NCBI Taxonomy" id="2485999"/>
    <lineage>
        <taxon>Bacteria</taxon>
        <taxon>Bacillati</taxon>
        <taxon>Bacillota</taxon>
        <taxon>Bacilli</taxon>
        <taxon>Lactobacillales</taxon>
        <taxon>Lactobacillaceae</taxon>
        <taxon>Lapidilactobacillus</taxon>
    </lineage>
</organism>
<dbReference type="InterPro" id="IPR003594">
    <property type="entry name" value="HATPase_dom"/>
</dbReference>
<evidence type="ECO:0000313" key="16">
    <source>
        <dbReference type="EMBL" id="MFD1465397.1"/>
    </source>
</evidence>
<feature type="region of interest" description="Disordered" evidence="12">
    <location>
        <begin position="601"/>
        <end position="621"/>
    </location>
</feature>
<evidence type="ECO:0000256" key="9">
    <source>
        <dbReference type="ARBA" id="ARBA00022989"/>
    </source>
</evidence>
<dbReference type="InterPro" id="IPR003660">
    <property type="entry name" value="HAMP_dom"/>
</dbReference>
<evidence type="ECO:0000256" key="7">
    <source>
        <dbReference type="ARBA" id="ARBA00022692"/>
    </source>
</evidence>
<evidence type="ECO:0000259" key="14">
    <source>
        <dbReference type="PROSITE" id="PS50109"/>
    </source>
</evidence>
<dbReference type="InterPro" id="IPR033479">
    <property type="entry name" value="dCache_1"/>
</dbReference>
<dbReference type="PANTHER" id="PTHR34220:SF7">
    <property type="entry name" value="SENSOR HISTIDINE KINASE YPDA"/>
    <property type="match status" value="1"/>
</dbReference>
<dbReference type="RefSeq" id="WP_225417272.1">
    <property type="nucleotide sequence ID" value="NZ_JBHTOF010000032.1"/>
</dbReference>
<feature type="domain" description="HAMP" evidence="15">
    <location>
        <begin position="326"/>
        <end position="377"/>
    </location>
</feature>
<proteinExistence type="predicted"/>
<protein>
    <recommendedName>
        <fullName evidence="3">histidine kinase</fullName>
        <ecNumber evidence="3">2.7.13.3</ecNumber>
    </recommendedName>
</protein>
<dbReference type="CDD" id="cd12912">
    <property type="entry name" value="PDC2_MCP_like"/>
    <property type="match status" value="1"/>
</dbReference>
<feature type="transmembrane region" description="Helical" evidence="13">
    <location>
        <begin position="21"/>
        <end position="44"/>
    </location>
</feature>
<keyword evidence="4" id="KW-1003">Cell membrane</keyword>
<dbReference type="EC" id="2.7.13.3" evidence="3"/>
<comment type="subcellular location">
    <subcellularLocation>
        <location evidence="2">Cell membrane</location>
        <topology evidence="2">Multi-pass membrane protein</topology>
    </subcellularLocation>
</comment>
<dbReference type="Gene3D" id="3.30.450.20">
    <property type="entry name" value="PAS domain"/>
    <property type="match status" value="2"/>
</dbReference>
<keyword evidence="17" id="KW-1185">Reference proteome</keyword>
<evidence type="ECO:0000256" key="1">
    <source>
        <dbReference type="ARBA" id="ARBA00000085"/>
    </source>
</evidence>
<feature type="domain" description="Histidine kinase" evidence="14">
    <location>
        <begin position="398"/>
        <end position="592"/>
    </location>
</feature>
<evidence type="ECO:0000256" key="4">
    <source>
        <dbReference type="ARBA" id="ARBA00022475"/>
    </source>
</evidence>
<dbReference type="Proteomes" id="UP001597244">
    <property type="component" value="Unassembled WGS sequence"/>
</dbReference>
<dbReference type="PANTHER" id="PTHR34220">
    <property type="entry name" value="SENSOR HISTIDINE KINASE YPDA"/>
    <property type="match status" value="1"/>
</dbReference>
<dbReference type="PRINTS" id="PR00344">
    <property type="entry name" value="BCTRLSENSOR"/>
</dbReference>
<dbReference type="InterPro" id="IPR010559">
    <property type="entry name" value="Sig_transdc_His_kin_internal"/>
</dbReference>
<dbReference type="PROSITE" id="PS50885">
    <property type="entry name" value="HAMP"/>
    <property type="match status" value="1"/>
</dbReference>
<dbReference type="Pfam" id="PF02743">
    <property type="entry name" value="dCache_1"/>
    <property type="match status" value="1"/>
</dbReference>
<dbReference type="InterPro" id="IPR036890">
    <property type="entry name" value="HATPase_C_sf"/>
</dbReference>
<keyword evidence="6 16" id="KW-0808">Transferase</keyword>
<name>A0ABW4DL53_9LACO</name>
<evidence type="ECO:0000259" key="15">
    <source>
        <dbReference type="PROSITE" id="PS50885"/>
    </source>
</evidence>
<keyword evidence="9 13" id="KW-1133">Transmembrane helix</keyword>
<evidence type="ECO:0000256" key="13">
    <source>
        <dbReference type="SAM" id="Phobius"/>
    </source>
</evidence>
<keyword evidence="5" id="KW-0597">Phosphoprotein</keyword>
<dbReference type="SUPFAM" id="SSF55874">
    <property type="entry name" value="ATPase domain of HSP90 chaperone/DNA topoisomerase II/histidine kinase"/>
    <property type="match status" value="1"/>
</dbReference>
<keyword evidence="11 13" id="KW-0472">Membrane</keyword>
<evidence type="ECO:0000256" key="3">
    <source>
        <dbReference type="ARBA" id="ARBA00012438"/>
    </source>
</evidence>
<evidence type="ECO:0000256" key="8">
    <source>
        <dbReference type="ARBA" id="ARBA00022777"/>
    </source>
</evidence>
<gene>
    <name evidence="16" type="ORF">ACFQ4L_04725</name>
</gene>
<dbReference type="PROSITE" id="PS50109">
    <property type="entry name" value="HIS_KIN"/>
    <property type="match status" value="1"/>
</dbReference>